<protein>
    <recommendedName>
        <fullName evidence="2">Homing endonuclease LAGLIDADG domain-containing protein</fullName>
    </recommendedName>
</protein>
<dbReference type="EMBL" id="PEUA01000064">
    <property type="protein sequence ID" value="PIV41896.1"/>
    <property type="molecule type" value="Genomic_DNA"/>
</dbReference>
<dbReference type="Proteomes" id="UP000230304">
    <property type="component" value="Unassembled WGS sequence"/>
</dbReference>
<proteinExistence type="predicted"/>
<evidence type="ECO:0000313" key="3">
    <source>
        <dbReference type="EMBL" id="PIV41896.1"/>
    </source>
</evidence>
<dbReference type="InterPro" id="IPR004860">
    <property type="entry name" value="LAGLIDADG_dom"/>
</dbReference>
<evidence type="ECO:0000256" key="1">
    <source>
        <dbReference type="SAM" id="Phobius"/>
    </source>
</evidence>
<sequence>MLKNFVTGKIIQERQFNKKAGKYYSSLVFVTITHPEFSRFRKLFYKRKKKVITNLILNRLTSFGLAIWIMDDGYYNKEHKFMDLYTMSFTYKEHLIIQNWFKKKYEFFPKINYHKQSDKYYLRFNFLDTQKLVNIIKPYIIQSMGRKIGLRA</sequence>
<name>A0A2M7D791_9BACT</name>
<dbReference type="InterPro" id="IPR027434">
    <property type="entry name" value="Homing_endonucl"/>
</dbReference>
<dbReference type="Pfam" id="PF03161">
    <property type="entry name" value="LAGLIDADG_2"/>
    <property type="match status" value="1"/>
</dbReference>
<dbReference type="AlphaFoldDB" id="A0A2M7D791"/>
<dbReference type="Gene3D" id="3.10.28.10">
    <property type="entry name" value="Homing endonucleases"/>
    <property type="match status" value="2"/>
</dbReference>
<keyword evidence="1" id="KW-0472">Membrane</keyword>
<reference evidence="4" key="1">
    <citation type="submission" date="2017-09" db="EMBL/GenBank/DDBJ databases">
        <title>Depth-based differentiation of microbial function through sediment-hosted aquifers and enrichment of novel symbionts in the deep terrestrial subsurface.</title>
        <authorList>
            <person name="Probst A.J."/>
            <person name="Ladd B."/>
            <person name="Jarett J.K."/>
            <person name="Geller-Mcgrath D.E."/>
            <person name="Sieber C.M.K."/>
            <person name="Emerson J.B."/>
            <person name="Anantharaman K."/>
            <person name="Thomas B.C."/>
            <person name="Malmstrom R."/>
            <person name="Stieglmeier M."/>
            <person name="Klingl A."/>
            <person name="Woyke T."/>
            <person name="Ryan C.M."/>
            <person name="Banfield J.F."/>
        </authorList>
    </citation>
    <scope>NUCLEOTIDE SEQUENCE [LARGE SCALE GENOMIC DNA]</scope>
</reference>
<accession>A0A2M7D791</accession>
<comment type="caution">
    <text evidence="3">The sequence shown here is derived from an EMBL/GenBank/DDBJ whole genome shotgun (WGS) entry which is preliminary data.</text>
</comment>
<dbReference type="GO" id="GO:0004519">
    <property type="term" value="F:endonuclease activity"/>
    <property type="evidence" value="ECO:0007669"/>
    <property type="project" value="InterPro"/>
</dbReference>
<keyword evidence="1" id="KW-1133">Transmembrane helix</keyword>
<feature type="transmembrane region" description="Helical" evidence="1">
    <location>
        <begin position="51"/>
        <end position="70"/>
    </location>
</feature>
<gene>
    <name evidence="3" type="ORF">COS26_02990</name>
</gene>
<organism evidence="3 4">
    <name type="scientific">Candidatus Nealsonbacteria bacterium CG02_land_8_20_14_3_00_40_11</name>
    <dbReference type="NCBI Taxonomy" id="1974700"/>
    <lineage>
        <taxon>Bacteria</taxon>
        <taxon>Candidatus Nealsoniibacteriota</taxon>
    </lineage>
</organism>
<keyword evidence="1" id="KW-0812">Transmembrane</keyword>
<dbReference type="SUPFAM" id="SSF55608">
    <property type="entry name" value="Homing endonucleases"/>
    <property type="match status" value="1"/>
</dbReference>
<evidence type="ECO:0000313" key="4">
    <source>
        <dbReference type="Proteomes" id="UP000230304"/>
    </source>
</evidence>
<feature type="domain" description="Homing endonuclease LAGLIDADG" evidence="2">
    <location>
        <begin position="18"/>
        <end position="128"/>
    </location>
</feature>
<evidence type="ECO:0000259" key="2">
    <source>
        <dbReference type="Pfam" id="PF03161"/>
    </source>
</evidence>